<dbReference type="Gene3D" id="1.10.510.10">
    <property type="entry name" value="Transferase(Phosphotransferase) domain 1"/>
    <property type="match status" value="1"/>
</dbReference>
<protein>
    <recommendedName>
        <fullName evidence="8">Protein kinase domain-containing protein</fullName>
    </recommendedName>
</protein>
<dbReference type="SMART" id="SM00220">
    <property type="entry name" value="S_TKc"/>
    <property type="match status" value="1"/>
</dbReference>
<feature type="binding site" evidence="6">
    <location>
        <position position="619"/>
    </location>
    <ligand>
        <name>ATP</name>
        <dbReference type="ChEBI" id="CHEBI:30616"/>
    </ligand>
</feature>
<feature type="compositionally biased region" description="Basic and acidic residues" evidence="7">
    <location>
        <begin position="402"/>
        <end position="438"/>
    </location>
</feature>
<dbReference type="FunFam" id="3.30.200.20:FF:000131">
    <property type="entry name" value="Dual specificity protein kinase TTK"/>
    <property type="match status" value="1"/>
</dbReference>
<feature type="compositionally biased region" description="Polar residues" evidence="7">
    <location>
        <begin position="90"/>
        <end position="110"/>
    </location>
</feature>
<feature type="region of interest" description="Disordered" evidence="7">
    <location>
        <begin position="245"/>
        <end position="578"/>
    </location>
</feature>
<evidence type="ECO:0000313" key="9">
    <source>
        <dbReference type="EMBL" id="SJL07546.1"/>
    </source>
</evidence>
<feature type="region of interest" description="Disordered" evidence="7">
    <location>
        <begin position="1"/>
        <end position="24"/>
    </location>
</feature>
<evidence type="ECO:0000256" key="2">
    <source>
        <dbReference type="ARBA" id="ARBA00022679"/>
    </source>
</evidence>
<organism evidence="9 10">
    <name type="scientific">Armillaria ostoyae</name>
    <name type="common">Armillaria root rot fungus</name>
    <dbReference type="NCBI Taxonomy" id="47428"/>
    <lineage>
        <taxon>Eukaryota</taxon>
        <taxon>Fungi</taxon>
        <taxon>Dikarya</taxon>
        <taxon>Basidiomycota</taxon>
        <taxon>Agaricomycotina</taxon>
        <taxon>Agaricomycetes</taxon>
        <taxon>Agaricomycetidae</taxon>
        <taxon>Agaricales</taxon>
        <taxon>Marasmiineae</taxon>
        <taxon>Physalacriaceae</taxon>
        <taxon>Armillaria</taxon>
    </lineage>
</organism>
<dbReference type="FunFam" id="1.10.510.10:FF:000224">
    <property type="entry name" value="serine/threonine-protein kinase mph1 isoform X1"/>
    <property type="match status" value="1"/>
</dbReference>
<dbReference type="GO" id="GO:0034501">
    <property type="term" value="P:protein localization to kinetochore"/>
    <property type="evidence" value="ECO:0007669"/>
    <property type="project" value="TreeGrafter"/>
</dbReference>
<keyword evidence="3 6" id="KW-0547">Nucleotide-binding</keyword>
<feature type="compositionally biased region" description="Low complexity" evidence="7">
    <location>
        <begin position="13"/>
        <end position="24"/>
    </location>
</feature>
<evidence type="ECO:0000256" key="1">
    <source>
        <dbReference type="ARBA" id="ARBA00022527"/>
    </source>
</evidence>
<feature type="region of interest" description="Disordered" evidence="7">
    <location>
        <begin position="42"/>
        <end position="136"/>
    </location>
</feature>
<feature type="compositionally biased region" description="Polar residues" evidence="7">
    <location>
        <begin position="496"/>
        <end position="508"/>
    </location>
</feature>
<dbReference type="PANTHER" id="PTHR22974">
    <property type="entry name" value="MIXED LINEAGE PROTEIN KINASE"/>
    <property type="match status" value="1"/>
</dbReference>
<dbReference type="AlphaFoldDB" id="A0A284RFM7"/>
<gene>
    <name evidence="9" type="ORF">ARMOST_10896</name>
</gene>
<dbReference type="PROSITE" id="PS00108">
    <property type="entry name" value="PROTEIN_KINASE_ST"/>
    <property type="match status" value="1"/>
</dbReference>
<dbReference type="GO" id="GO:0005634">
    <property type="term" value="C:nucleus"/>
    <property type="evidence" value="ECO:0007669"/>
    <property type="project" value="TreeGrafter"/>
</dbReference>
<evidence type="ECO:0000259" key="8">
    <source>
        <dbReference type="PROSITE" id="PS50011"/>
    </source>
</evidence>
<feature type="domain" description="Protein kinase" evidence="8">
    <location>
        <begin position="591"/>
        <end position="884"/>
    </location>
</feature>
<sequence>MASTPPQERREPSASPASTESSDSSLLADLSFDYVYDEDGNFVRLSKGSPKSHRQSAAYSPASSPLDIEPTSEPVASSPLVNNVLGPHGTSDSDLVSLTSPRPTSLTRSESAFPILSGNNMAAPERELDRDSAPSMARSFQRVASVPAIAMSAASVSTNGGPKRLFPRRAVDEQQEARQKRNGDELRARLLSSTAADSQGQFIFPDEKENIGRGGSDLQSVEELYGSIARNSMDSTPAARLLAPSRPAYASLSTGRPAGDLGSSRRRFSSSNSANGSRSSRIMKGSGKKHAVDRISELDQSTDEEAYGHEPVSDHGHDDGTDLASGEDEPQVEPVSRAPSREGVLSLSQSRPRRSASLSGSDEPYHGSISGHARSQKSQSRSSRPGTNVGPPRETGLLPRRVTVEERDRQEMEQRAEFKKYQDAERRLQEQQLRDQQHHSQARQSPSPTHVPPQVISLNERPSYATHRRRESDTLKSSVAYSGSPTAVDVPPAKHTPSTNNIAASASVNAKHRRSPTAPEPPTTSGNLRTSGAGGDQREKEKERYRQQRQHSSKQASGSSQPISASLSQQQLAAASMGPGNRHLVVNRKLYARLDMIGKGGSSRVYRVMNHANELYAIKRVSLDKIDSETMSGYMNEIALLKRLEGNSRIIGLIDSELKAGPGGSKGHLLLVMECGEIDFAGLLSERQSQGLDMVWVAYYWQQMLQAVHVIHEEKIVHSDLKPANFVLVKGQLKLIDFGIANAIANDTTNIQRDHQIGTVNYMSPEAIELPDGMRRLKVGRASDIWSLGCILYQMVYGQPPFHHLAVFQKMKAIPDATHRIDFPLYVTPTVPSKGSPGHGPPPKKLEHLKRRIRMDIILSMRSCLNRNPKERMSIPQLLEQDWLAMKDPPPTPTMADLLGEDETVINPFYMKQLLEYGIRLGQDPKGKEATQEFLEEDAERLVKELRSLAVRKEGEQ</sequence>
<dbReference type="InterPro" id="IPR008271">
    <property type="entry name" value="Ser/Thr_kinase_AS"/>
</dbReference>
<dbReference type="InterPro" id="IPR011009">
    <property type="entry name" value="Kinase-like_dom_sf"/>
</dbReference>
<feature type="region of interest" description="Disordered" evidence="7">
    <location>
        <begin position="155"/>
        <end position="185"/>
    </location>
</feature>
<feature type="region of interest" description="Disordered" evidence="7">
    <location>
        <begin position="197"/>
        <end position="216"/>
    </location>
</feature>
<dbReference type="Pfam" id="PF00069">
    <property type="entry name" value="Pkinase"/>
    <property type="match status" value="1"/>
</dbReference>
<dbReference type="OrthoDB" id="20524at2759"/>
<feature type="compositionally biased region" description="Low complexity" evidence="7">
    <location>
        <begin position="555"/>
        <end position="576"/>
    </location>
</feature>
<feature type="compositionally biased region" description="Polar residues" evidence="7">
    <location>
        <begin position="475"/>
        <end position="485"/>
    </location>
</feature>
<evidence type="ECO:0000256" key="5">
    <source>
        <dbReference type="ARBA" id="ARBA00022840"/>
    </source>
</evidence>
<dbReference type="Gene3D" id="3.30.200.20">
    <property type="entry name" value="Phosphorylase Kinase, domain 1"/>
    <property type="match status" value="1"/>
</dbReference>
<feature type="compositionally biased region" description="Basic and acidic residues" evidence="7">
    <location>
        <begin position="169"/>
        <end position="185"/>
    </location>
</feature>
<dbReference type="GO" id="GO:0004674">
    <property type="term" value="F:protein serine/threonine kinase activity"/>
    <property type="evidence" value="ECO:0007669"/>
    <property type="project" value="UniProtKB-KW"/>
</dbReference>
<dbReference type="InterPro" id="IPR000719">
    <property type="entry name" value="Prot_kinase_dom"/>
</dbReference>
<dbReference type="Proteomes" id="UP000219338">
    <property type="component" value="Unassembled WGS sequence"/>
</dbReference>
<accession>A0A284RFM7</accession>
<proteinExistence type="predicted"/>
<feature type="compositionally biased region" description="Basic and acidic residues" evidence="7">
    <location>
        <begin position="306"/>
        <end position="320"/>
    </location>
</feature>
<dbReference type="SUPFAM" id="SSF56112">
    <property type="entry name" value="Protein kinase-like (PK-like)"/>
    <property type="match status" value="1"/>
</dbReference>
<evidence type="ECO:0000313" key="10">
    <source>
        <dbReference type="Proteomes" id="UP000219338"/>
    </source>
</evidence>
<reference evidence="10" key="1">
    <citation type="journal article" date="2017" name="Nat. Ecol. Evol.">
        <title>Genome expansion and lineage-specific genetic innovations in the forest pathogenic fungi Armillaria.</title>
        <authorList>
            <person name="Sipos G."/>
            <person name="Prasanna A.N."/>
            <person name="Walter M.C."/>
            <person name="O'Connor E."/>
            <person name="Balint B."/>
            <person name="Krizsan K."/>
            <person name="Kiss B."/>
            <person name="Hess J."/>
            <person name="Varga T."/>
            <person name="Slot J."/>
            <person name="Riley R."/>
            <person name="Boka B."/>
            <person name="Rigling D."/>
            <person name="Barry K."/>
            <person name="Lee J."/>
            <person name="Mihaltcheva S."/>
            <person name="LaButti K."/>
            <person name="Lipzen A."/>
            <person name="Waldron R."/>
            <person name="Moloney N.M."/>
            <person name="Sperisen C."/>
            <person name="Kredics L."/>
            <person name="Vagvoelgyi C."/>
            <person name="Patrignani A."/>
            <person name="Fitzpatrick D."/>
            <person name="Nagy I."/>
            <person name="Doyle S."/>
            <person name="Anderson J.B."/>
            <person name="Grigoriev I.V."/>
            <person name="Gueldener U."/>
            <person name="Muensterkoetter M."/>
            <person name="Nagy L.G."/>
        </authorList>
    </citation>
    <scope>NUCLEOTIDE SEQUENCE [LARGE SCALE GENOMIC DNA]</scope>
    <source>
        <strain evidence="10">C18/9</strain>
    </source>
</reference>
<dbReference type="InterPro" id="IPR027084">
    <property type="entry name" value="Mps1_cat"/>
</dbReference>
<evidence type="ECO:0000256" key="4">
    <source>
        <dbReference type="ARBA" id="ARBA00022777"/>
    </source>
</evidence>
<evidence type="ECO:0000256" key="3">
    <source>
        <dbReference type="ARBA" id="ARBA00022741"/>
    </source>
</evidence>
<dbReference type="OMA" id="RCVDMFQ"/>
<name>A0A284RFM7_ARMOS</name>
<dbReference type="GO" id="GO:0033316">
    <property type="term" value="P:meiotic spindle assembly checkpoint signaling"/>
    <property type="evidence" value="ECO:0007669"/>
    <property type="project" value="TreeGrafter"/>
</dbReference>
<feature type="compositionally biased region" description="Basic and acidic residues" evidence="7">
    <location>
        <begin position="536"/>
        <end position="546"/>
    </location>
</feature>
<feature type="compositionally biased region" description="Polar residues" evidence="7">
    <location>
        <begin position="346"/>
        <end position="360"/>
    </location>
</feature>
<dbReference type="PROSITE" id="PS50011">
    <property type="entry name" value="PROTEIN_KINASE_DOM"/>
    <property type="match status" value="1"/>
</dbReference>
<keyword evidence="1" id="KW-0723">Serine/threonine-protein kinase</keyword>
<dbReference type="STRING" id="47428.A0A284RFM7"/>
<dbReference type="PANTHER" id="PTHR22974:SF21">
    <property type="entry name" value="DUAL SPECIFICITY PROTEIN KINASE TTK"/>
    <property type="match status" value="1"/>
</dbReference>
<dbReference type="EMBL" id="FUEG01000008">
    <property type="protein sequence ID" value="SJL07546.1"/>
    <property type="molecule type" value="Genomic_DNA"/>
</dbReference>
<dbReference type="GO" id="GO:0005524">
    <property type="term" value="F:ATP binding"/>
    <property type="evidence" value="ECO:0007669"/>
    <property type="project" value="UniProtKB-UniRule"/>
</dbReference>
<evidence type="ECO:0000256" key="6">
    <source>
        <dbReference type="PROSITE-ProRule" id="PRU10141"/>
    </source>
</evidence>
<dbReference type="PROSITE" id="PS00107">
    <property type="entry name" value="PROTEIN_KINASE_ATP"/>
    <property type="match status" value="1"/>
</dbReference>
<dbReference type="CDD" id="cd14131">
    <property type="entry name" value="PKc_Mps1"/>
    <property type="match status" value="1"/>
</dbReference>
<evidence type="ECO:0000256" key="7">
    <source>
        <dbReference type="SAM" id="MobiDB-lite"/>
    </source>
</evidence>
<keyword evidence="10" id="KW-1185">Reference proteome</keyword>
<dbReference type="GO" id="GO:0098813">
    <property type="term" value="P:nuclear chromosome segregation"/>
    <property type="evidence" value="ECO:0007669"/>
    <property type="project" value="UniProtKB-ARBA"/>
</dbReference>
<dbReference type="GO" id="GO:0004712">
    <property type="term" value="F:protein serine/threonine/tyrosine kinase activity"/>
    <property type="evidence" value="ECO:0007669"/>
    <property type="project" value="TreeGrafter"/>
</dbReference>
<keyword evidence="4" id="KW-0418">Kinase</keyword>
<keyword evidence="5 6" id="KW-0067">ATP-binding</keyword>
<keyword evidence="2" id="KW-0808">Transferase</keyword>
<dbReference type="GO" id="GO:0000776">
    <property type="term" value="C:kinetochore"/>
    <property type="evidence" value="ECO:0007669"/>
    <property type="project" value="TreeGrafter"/>
</dbReference>
<dbReference type="GO" id="GO:0007094">
    <property type="term" value="P:mitotic spindle assembly checkpoint signaling"/>
    <property type="evidence" value="ECO:0007669"/>
    <property type="project" value="TreeGrafter"/>
</dbReference>
<feature type="compositionally biased region" description="Low complexity" evidence="7">
    <location>
        <begin position="269"/>
        <end position="280"/>
    </location>
</feature>
<dbReference type="InterPro" id="IPR017441">
    <property type="entry name" value="Protein_kinase_ATP_BS"/>
</dbReference>